<comment type="catalytic activity">
    <reaction evidence="7">
        <text>NAD(+) + (ADP-D-ribosyl)n-acceptor = nicotinamide + (ADP-D-ribosyl)n+1-acceptor + H(+).</text>
        <dbReference type="EC" id="2.4.2.30"/>
    </reaction>
</comment>
<dbReference type="InterPro" id="IPR008893">
    <property type="entry name" value="WGR_domain"/>
</dbReference>
<keyword evidence="3" id="KW-0808">Transferase</keyword>
<dbReference type="GO" id="GO:1990404">
    <property type="term" value="F:NAD+-protein mono-ADP-ribosyltransferase activity"/>
    <property type="evidence" value="ECO:0007669"/>
    <property type="project" value="TreeGrafter"/>
</dbReference>
<dbReference type="PANTHER" id="PTHR10459">
    <property type="entry name" value="DNA LIGASE"/>
    <property type="match status" value="1"/>
</dbReference>
<dbReference type="InterPro" id="IPR012317">
    <property type="entry name" value="Poly(ADP-ribose)pol_cat_dom"/>
</dbReference>
<dbReference type="PROSITE" id="PS51977">
    <property type="entry name" value="WGR"/>
    <property type="match status" value="1"/>
</dbReference>
<evidence type="ECO:0000256" key="7">
    <source>
        <dbReference type="ARBA" id="ARBA00033987"/>
    </source>
</evidence>
<dbReference type="Gene3D" id="2.20.140.10">
    <property type="entry name" value="WGR domain"/>
    <property type="match status" value="1"/>
</dbReference>
<dbReference type="InterPro" id="IPR004102">
    <property type="entry name" value="Poly(ADP-ribose)pol_reg_dom"/>
</dbReference>
<evidence type="ECO:0000256" key="4">
    <source>
        <dbReference type="ARBA" id="ARBA00022695"/>
    </source>
</evidence>
<dbReference type="SMART" id="SM00773">
    <property type="entry name" value="WGR"/>
    <property type="match status" value="1"/>
</dbReference>
<dbReference type="PANTHER" id="PTHR10459:SF60">
    <property type="entry name" value="POLY [ADP-RIBOSE] POLYMERASE 2"/>
    <property type="match status" value="1"/>
</dbReference>
<dbReference type="CDD" id="cd01437">
    <property type="entry name" value="parp_like"/>
    <property type="match status" value="1"/>
</dbReference>
<evidence type="ECO:0000313" key="11">
    <source>
        <dbReference type="EMBL" id="AYV82057.1"/>
    </source>
</evidence>
<dbReference type="SUPFAM" id="SSF142921">
    <property type="entry name" value="WGR domain-like"/>
    <property type="match status" value="1"/>
</dbReference>
<evidence type="ECO:0000256" key="6">
    <source>
        <dbReference type="ARBA" id="ARBA00024347"/>
    </source>
</evidence>
<evidence type="ECO:0000259" key="8">
    <source>
        <dbReference type="PROSITE" id="PS51059"/>
    </source>
</evidence>
<dbReference type="PROSITE" id="PS51060">
    <property type="entry name" value="PARP_ALPHA_HD"/>
    <property type="match status" value="1"/>
</dbReference>
<dbReference type="SUPFAM" id="SSF47587">
    <property type="entry name" value="Domain of poly(ADP-ribose) polymerase"/>
    <property type="match status" value="1"/>
</dbReference>
<dbReference type="Gene3D" id="3.90.228.10">
    <property type="match status" value="1"/>
</dbReference>
<keyword evidence="5" id="KW-0520">NAD</keyword>
<evidence type="ECO:0000256" key="1">
    <source>
        <dbReference type="ARBA" id="ARBA00012020"/>
    </source>
</evidence>
<dbReference type="InterPro" id="IPR036616">
    <property type="entry name" value="Poly(ADP-ribose)pol_reg_dom_sf"/>
</dbReference>
<protein>
    <recommendedName>
        <fullName evidence="1">NAD(+) ADP-ribosyltransferase</fullName>
        <ecNumber evidence="1">2.4.2.30</ecNumber>
    </recommendedName>
</protein>
<name>A0A3G5A4B9_9VIRU</name>
<evidence type="ECO:0000256" key="5">
    <source>
        <dbReference type="ARBA" id="ARBA00023027"/>
    </source>
</evidence>
<reference evidence="11" key="1">
    <citation type="submission" date="2018-10" db="EMBL/GenBank/DDBJ databases">
        <title>Hidden diversity of soil giant viruses.</title>
        <authorList>
            <person name="Schulz F."/>
            <person name="Alteio L."/>
            <person name="Goudeau D."/>
            <person name="Ryan E.M."/>
            <person name="Malmstrom R.R."/>
            <person name="Blanchard J."/>
            <person name="Woyke T."/>
        </authorList>
    </citation>
    <scope>NUCLEOTIDE SEQUENCE</scope>
    <source>
        <strain evidence="11">HOV1</strain>
    </source>
</reference>
<dbReference type="Gene3D" id="1.20.142.10">
    <property type="entry name" value="Poly(ADP-ribose) polymerase, regulatory domain"/>
    <property type="match status" value="1"/>
</dbReference>
<dbReference type="EC" id="2.4.2.30" evidence="1"/>
<evidence type="ECO:0000256" key="2">
    <source>
        <dbReference type="ARBA" id="ARBA00022676"/>
    </source>
</evidence>
<dbReference type="GO" id="GO:0006302">
    <property type="term" value="P:double-strand break repair"/>
    <property type="evidence" value="ECO:0007669"/>
    <property type="project" value="TreeGrafter"/>
</dbReference>
<dbReference type="InterPro" id="IPR036930">
    <property type="entry name" value="WGR_dom_sf"/>
</dbReference>
<comment type="similarity">
    <text evidence="6">Belongs to the ARTD/PARP family.</text>
</comment>
<accession>A0A3G5A4B9</accession>
<gene>
    <name evidence="11" type="ORF">Homavirus4_20</name>
</gene>
<keyword evidence="4" id="KW-0548">Nucleotidyltransferase</keyword>
<dbReference type="SUPFAM" id="SSF56399">
    <property type="entry name" value="ADP-ribosylation"/>
    <property type="match status" value="1"/>
</dbReference>
<dbReference type="Pfam" id="PF05406">
    <property type="entry name" value="WGR"/>
    <property type="match status" value="1"/>
</dbReference>
<dbReference type="Pfam" id="PF00644">
    <property type="entry name" value="PARP"/>
    <property type="match status" value="1"/>
</dbReference>
<organism evidence="11">
    <name type="scientific">Homavirus sp</name>
    <dbReference type="NCBI Taxonomy" id="2487769"/>
    <lineage>
        <taxon>Viruses</taxon>
        <taxon>Varidnaviria</taxon>
        <taxon>Bamfordvirae</taxon>
        <taxon>Nucleocytoviricota</taxon>
        <taxon>Megaviricetes</taxon>
        <taxon>Imitervirales</taxon>
        <taxon>Mimiviridae</taxon>
        <taxon>Klosneuvirinae</taxon>
    </lineage>
</organism>
<dbReference type="InterPro" id="IPR050800">
    <property type="entry name" value="ARTD/PARP"/>
</dbReference>
<dbReference type="Pfam" id="PF02877">
    <property type="entry name" value="PARP_reg"/>
    <property type="match status" value="1"/>
</dbReference>
<evidence type="ECO:0000259" key="10">
    <source>
        <dbReference type="PROSITE" id="PS51977"/>
    </source>
</evidence>
<evidence type="ECO:0000259" key="9">
    <source>
        <dbReference type="PROSITE" id="PS51060"/>
    </source>
</evidence>
<sequence length="513" mass="57878">MSTTTKATKKYIIDEHCTLKSGTLVEDNGCVYSCTLNQTDIGENKNKFYIMQLIHDNDKYHLFIRYGRIGDVGTKSLKLCGSKNDGMMAFQKQFRTKTNNTWSSKLNIDNFVKKDGKYFLSQISYEDELKDIDDTTTGSVVGSKLDKKVQELIKMISDINMMNNTLVQLDIDTKKMPLGKINQTQLDKAKELLIQMEAIITKIKNIDPKNTTELATLNDNIVKLSSQYYTYIPNACGRRKPPIINNNEILTKYKDTIDDLSNIVVGVNIINNVKKDENPIDAVYKDIGTKIEPLDNSSILYKEIDNYIKNTHGPTHGCKLKLLDVYTIGQDGKEQKFNNYSKKIGNKMLLFHGTPQSCVLSIMKRDFYLDPTKLADAKQLGVQIAGKMFGYGVYFSDCASKSANYCRAYQTNNIGCMFLAEVAMGNICEKLQADSYINKASLEKAGYQSVQGMGKWSPSGTTTVNGVQIPNKPIITKNINTSLRYNEFIVYDINQLVIKYLVIVQNIGDYSGW</sequence>
<dbReference type="GO" id="GO:0070212">
    <property type="term" value="P:protein poly-ADP-ribosylation"/>
    <property type="evidence" value="ECO:0007669"/>
    <property type="project" value="TreeGrafter"/>
</dbReference>
<feature type="domain" description="PARP alpha-helical" evidence="9">
    <location>
        <begin position="142"/>
        <end position="271"/>
    </location>
</feature>
<dbReference type="GO" id="GO:0016779">
    <property type="term" value="F:nucleotidyltransferase activity"/>
    <property type="evidence" value="ECO:0007669"/>
    <property type="project" value="UniProtKB-KW"/>
</dbReference>
<dbReference type="PROSITE" id="PS51059">
    <property type="entry name" value="PARP_CATALYTIC"/>
    <property type="match status" value="1"/>
</dbReference>
<dbReference type="CDD" id="cd07997">
    <property type="entry name" value="WGR_PARP"/>
    <property type="match status" value="1"/>
</dbReference>
<keyword evidence="2" id="KW-0328">Glycosyltransferase</keyword>
<feature type="domain" description="WGR" evidence="10">
    <location>
        <begin position="21"/>
        <end position="118"/>
    </location>
</feature>
<dbReference type="FunFam" id="2.20.140.10:FF:000001">
    <property type="entry name" value="Poly [ADP-ribose] polymerase"/>
    <property type="match status" value="1"/>
</dbReference>
<proteinExistence type="inferred from homology"/>
<dbReference type="GO" id="GO:0003950">
    <property type="term" value="F:NAD+ poly-ADP-ribosyltransferase activity"/>
    <property type="evidence" value="ECO:0007669"/>
    <property type="project" value="UniProtKB-EC"/>
</dbReference>
<evidence type="ECO:0000256" key="3">
    <source>
        <dbReference type="ARBA" id="ARBA00022679"/>
    </source>
</evidence>
<dbReference type="EMBL" id="MK072335">
    <property type="protein sequence ID" value="AYV82057.1"/>
    <property type="molecule type" value="Genomic_DNA"/>
</dbReference>
<feature type="domain" description="PARP catalytic" evidence="8">
    <location>
        <begin position="278"/>
        <end position="513"/>
    </location>
</feature>